<feature type="region of interest" description="Disordered" evidence="1">
    <location>
        <begin position="59"/>
        <end position="96"/>
    </location>
</feature>
<evidence type="ECO:0000313" key="2">
    <source>
        <dbReference type="EMBL" id="KAA0719864.1"/>
    </source>
</evidence>
<keyword evidence="3" id="KW-1185">Reference proteome</keyword>
<dbReference type="EMBL" id="SOYY01000006">
    <property type="protein sequence ID" value="KAA0719864.1"/>
    <property type="molecule type" value="Genomic_DNA"/>
</dbReference>
<comment type="caution">
    <text evidence="2">The sequence shown here is derived from an EMBL/GenBank/DDBJ whole genome shotgun (WGS) entry which is preliminary data.</text>
</comment>
<reference evidence="2 3" key="1">
    <citation type="journal article" date="2019" name="Mol. Ecol. Resour.">
        <title>Chromosome-level genome assembly of Triplophysa tibetana, a fish adapted to the harsh high-altitude environment of the Tibetan Plateau.</title>
        <authorList>
            <person name="Yang X."/>
            <person name="Liu H."/>
            <person name="Ma Z."/>
            <person name="Zou Y."/>
            <person name="Zou M."/>
            <person name="Mao Y."/>
            <person name="Li X."/>
            <person name="Wang H."/>
            <person name="Chen T."/>
            <person name="Wang W."/>
            <person name="Yang R."/>
        </authorList>
    </citation>
    <scope>NUCLEOTIDE SEQUENCE [LARGE SCALE GENOMIC DNA]</scope>
    <source>
        <strain evidence="2">TTIB1903HZAU</strain>
        <tissue evidence="2">Muscle</tissue>
    </source>
</reference>
<feature type="compositionally biased region" description="Basic and acidic residues" evidence="1">
    <location>
        <begin position="59"/>
        <end position="77"/>
    </location>
</feature>
<accession>A0A5A9PBQ2</accession>
<protein>
    <submittedName>
        <fullName evidence="2">Uncharacterized protein</fullName>
    </submittedName>
</protein>
<name>A0A5A9PBQ2_9TELE</name>
<dbReference type="Proteomes" id="UP000324632">
    <property type="component" value="Chromosome 6"/>
</dbReference>
<gene>
    <name evidence="2" type="ORF">E1301_Tti011709</name>
</gene>
<organism evidence="2 3">
    <name type="scientific">Triplophysa tibetana</name>
    <dbReference type="NCBI Taxonomy" id="1572043"/>
    <lineage>
        <taxon>Eukaryota</taxon>
        <taxon>Metazoa</taxon>
        <taxon>Chordata</taxon>
        <taxon>Craniata</taxon>
        <taxon>Vertebrata</taxon>
        <taxon>Euteleostomi</taxon>
        <taxon>Actinopterygii</taxon>
        <taxon>Neopterygii</taxon>
        <taxon>Teleostei</taxon>
        <taxon>Ostariophysi</taxon>
        <taxon>Cypriniformes</taxon>
        <taxon>Nemacheilidae</taxon>
        <taxon>Triplophysa</taxon>
    </lineage>
</organism>
<dbReference type="AlphaFoldDB" id="A0A5A9PBQ2"/>
<proteinExistence type="predicted"/>
<evidence type="ECO:0000313" key="3">
    <source>
        <dbReference type="Proteomes" id="UP000324632"/>
    </source>
</evidence>
<evidence type="ECO:0000256" key="1">
    <source>
        <dbReference type="SAM" id="MobiDB-lite"/>
    </source>
</evidence>
<sequence>MQTMNCQPCDDLSPLPSLLRLPEPQTLPVMKRKTPVLFDFPYQSCAQSQVAQADEHIMKREKVGDGGVRARDGRGQQDDSGSIPATPQLSGCALPSRSCPSDPFEAVLGGIGMPRSAAMPEGCGVDGRTMHHSAGACPVSQSRVSGRGLGADQGTFSSMVQHADNC</sequence>